<dbReference type="Gene3D" id="1.10.510.10">
    <property type="entry name" value="Transferase(Phosphotransferase) domain 1"/>
    <property type="match status" value="1"/>
</dbReference>
<evidence type="ECO:0000256" key="1">
    <source>
        <dbReference type="SAM" id="MobiDB-lite"/>
    </source>
</evidence>
<organism evidence="3 4">
    <name type="scientific">Tulasnella calospora MUT 4182</name>
    <dbReference type="NCBI Taxonomy" id="1051891"/>
    <lineage>
        <taxon>Eukaryota</taxon>
        <taxon>Fungi</taxon>
        <taxon>Dikarya</taxon>
        <taxon>Basidiomycota</taxon>
        <taxon>Agaricomycotina</taxon>
        <taxon>Agaricomycetes</taxon>
        <taxon>Cantharellales</taxon>
        <taxon>Tulasnellaceae</taxon>
        <taxon>Tulasnella</taxon>
    </lineage>
</organism>
<feature type="region of interest" description="Disordered" evidence="1">
    <location>
        <begin position="120"/>
        <end position="147"/>
    </location>
</feature>
<dbReference type="OrthoDB" id="5569250at2759"/>
<dbReference type="EMBL" id="KN823452">
    <property type="protein sequence ID" value="KIO16967.1"/>
    <property type="molecule type" value="Genomic_DNA"/>
</dbReference>
<dbReference type="InterPro" id="IPR040976">
    <property type="entry name" value="Pkinase_fungal"/>
</dbReference>
<sequence length="419" mass="46417">MAQALEVVPNLLGMEEREFTSSFRARFESEEVLGVLHLVETKPPRKSARRGHSILRRDASDTGDHPSTGVGDSDVSGEGSRDDMSVDDGGGDNVSGNAASEEDEGAGGYLSAVNFDVDEKGVGDNEDVADQPVASNVGASDEDANRSSPRSFERVLLRFVFDEERRPLKDAKDSIELLQATEQWIDGLIKLDDLGIIHRDISYGNLLLPSASGPTDKAGIIDFGLSHIKNPEILKQLLPENSPQDYILEDSRPHDHITGTLPFVAYELLAKFKNNKPCTHQLRHDIESVFWVLLYICLKQYEGFGGKFDDSLKALLSHNIHQVEREKRAVLGPRFLGEEEMIQGVGGSKFPDLERFLLTFVEILRDDRYRKEPGGLGPEIRELASSELSEVRKRKQQAHAASSDVPTNPKKKQKHAKAP</sequence>
<dbReference type="HOGENOM" id="CLU_655855_0_0_1"/>
<dbReference type="InterPro" id="IPR011009">
    <property type="entry name" value="Kinase-like_dom_sf"/>
</dbReference>
<feature type="compositionally biased region" description="Low complexity" evidence="1">
    <location>
        <begin position="67"/>
        <end position="78"/>
    </location>
</feature>
<dbReference type="AlphaFoldDB" id="A0A0C3L611"/>
<evidence type="ECO:0000259" key="2">
    <source>
        <dbReference type="Pfam" id="PF17667"/>
    </source>
</evidence>
<name>A0A0C3L611_9AGAM</name>
<dbReference type="PANTHER" id="PTHR38248">
    <property type="entry name" value="FUNK1 6"/>
    <property type="match status" value="1"/>
</dbReference>
<dbReference type="PANTHER" id="PTHR38248:SF2">
    <property type="entry name" value="FUNK1 11"/>
    <property type="match status" value="1"/>
</dbReference>
<reference evidence="3 4" key="1">
    <citation type="submission" date="2014-04" db="EMBL/GenBank/DDBJ databases">
        <authorList>
            <consortium name="DOE Joint Genome Institute"/>
            <person name="Kuo A."/>
            <person name="Girlanda M."/>
            <person name="Perotto S."/>
            <person name="Kohler A."/>
            <person name="Nagy L.G."/>
            <person name="Floudas D."/>
            <person name="Copeland A."/>
            <person name="Barry K.W."/>
            <person name="Cichocki N."/>
            <person name="Veneault-Fourrey C."/>
            <person name="LaButti K."/>
            <person name="Lindquist E.A."/>
            <person name="Lipzen A."/>
            <person name="Lundell T."/>
            <person name="Morin E."/>
            <person name="Murat C."/>
            <person name="Sun H."/>
            <person name="Tunlid A."/>
            <person name="Henrissat B."/>
            <person name="Grigoriev I.V."/>
            <person name="Hibbett D.S."/>
            <person name="Martin F."/>
            <person name="Nordberg H.P."/>
            <person name="Cantor M.N."/>
            <person name="Hua S.X."/>
        </authorList>
    </citation>
    <scope>NUCLEOTIDE SEQUENCE [LARGE SCALE GENOMIC DNA]</scope>
    <source>
        <strain evidence="3 4">MUT 4182</strain>
    </source>
</reference>
<dbReference type="Proteomes" id="UP000054248">
    <property type="component" value="Unassembled WGS sequence"/>
</dbReference>
<feature type="compositionally biased region" description="Basic and acidic residues" evidence="1">
    <location>
        <begin position="55"/>
        <end position="64"/>
    </location>
</feature>
<evidence type="ECO:0000313" key="4">
    <source>
        <dbReference type="Proteomes" id="UP000054248"/>
    </source>
</evidence>
<accession>A0A0C3L611</accession>
<evidence type="ECO:0000313" key="3">
    <source>
        <dbReference type="EMBL" id="KIO16967.1"/>
    </source>
</evidence>
<reference evidence="4" key="2">
    <citation type="submission" date="2015-01" db="EMBL/GenBank/DDBJ databases">
        <title>Evolutionary Origins and Diversification of the Mycorrhizal Mutualists.</title>
        <authorList>
            <consortium name="DOE Joint Genome Institute"/>
            <consortium name="Mycorrhizal Genomics Consortium"/>
            <person name="Kohler A."/>
            <person name="Kuo A."/>
            <person name="Nagy L.G."/>
            <person name="Floudas D."/>
            <person name="Copeland A."/>
            <person name="Barry K.W."/>
            <person name="Cichocki N."/>
            <person name="Veneault-Fourrey C."/>
            <person name="LaButti K."/>
            <person name="Lindquist E.A."/>
            <person name="Lipzen A."/>
            <person name="Lundell T."/>
            <person name="Morin E."/>
            <person name="Murat C."/>
            <person name="Riley R."/>
            <person name="Ohm R."/>
            <person name="Sun H."/>
            <person name="Tunlid A."/>
            <person name="Henrissat B."/>
            <person name="Grigoriev I.V."/>
            <person name="Hibbett D.S."/>
            <person name="Martin F."/>
        </authorList>
    </citation>
    <scope>NUCLEOTIDE SEQUENCE [LARGE SCALE GENOMIC DNA]</scope>
    <source>
        <strain evidence="4">MUT 4182</strain>
    </source>
</reference>
<feature type="domain" description="Fungal-type protein kinase" evidence="2">
    <location>
        <begin position="143"/>
        <end position="297"/>
    </location>
</feature>
<dbReference type="GO" id="GO:0004672">
    <property type="term" value="F:protein kinase activity"/>
    <property type="evidence" value="ECO:0007669"/>
    <property type="project" value="InterPro"/>
</dbReference>
<feature type="compositionally biased region" description="Basic residues" evidence="1">
    <location>
        <begin position="409"/>
        <end position="419"/>
    </location>
</feature>
<gene>
    <name evidence="3" type="ORF">M407DRAFT_246874</name>
</gene>
<proteinExistence type="predicted"/>
<keyword evidence="4" id="KW-1185">Reference proteome</keyword>
<feature type="compositionally biased region" description="Basic residues" evidence="1">
    <location>
        <begin position="44"/>
        <end position="54"/>
    </location>
</feature>
<dbReference type="STRING" id="1051891.A0A0C3L611"/>
<dbReference type="SUPFAM" id="SSF56112">
    <property type="entry name" value="Protein kinase-like (PK-like)"/>
    <property type="match status" value="1"/>
</dbReference>
<dbReference type="Pfam" id="PF17667">
    <property type="entry name" value="Pkinase_fungal"/>
    <property type="match status" value="1"/>
</dbReference>
<feature type="region of interest" description="Disordered" evidence="1">
    <location>
        <begin position="387"/>
        <end position="419"/>
    </location>
</feature>
<feature type="region of interest" description="Disordered" evidence="1">
    <location>
        <begin position="43"/>
        <end position="106"/>
    </location>
</feature>
<dbReference type="InterPro" id="IPR008266">
    <property type="entry name" value="Tyr_kinase_AS"/>
</dbReference>
<dbReference type="PROSITE" id="PS00109">
    <property type="entry name" value="PROTEIN_KINASE_TYR"/>
    <property type="match status" value="1"/>
</dbReference>
<protein>
    <recommendedName>
        <fullName evidence="2">Fungal-type protein kinase domain-containing protein</fullName>
    </recommendedName>
</protein>